<sequence length="475" mass="53121">MAASIPTTINHHKLNIAEPIKQDPTKFYYHFLYKALIVSIFLIILPLFPSQAPEFINQSLLTRNWELLHLLFVGIAISYGLFCRRNHGTDKENNNSKFDTAQSYVSRFLQVSSFFEDDRENDTPSGDDDGGKIQTWNNYQYHRNEPVVVVAPKHSNTTRISEKPLLLPVRSLKSRVSEPCPVPSVNESNPTSVSANGSGSKSGSRRFSRNVKMEGSGRQTMEDRSSKDNNVVLPSPIPWRSESLMKLQNSRLPRPNPMFSSTSLSFPKKKEQCLSSSESVAKNSEDTVKNKGFHKSSSSIPLPPPPPPSMLFKSISMKPRTSSSLNQSVSSDKEMKRSFTTSEREEKPRGLYFENNNEAPEEQVKRMGSVVGFAEEEKVIMGFDEDTESEDEGGGGEGGGGGGGRSRIVKDKVENEANNNNNEEKSKTEEGTGEEGPDVDKKADEFIAKFREQIRLQRIDSIKRSANRMARNSSR</sequence>
<feature type="compositionally biased region" description="Low complexity" evidence="1">
    <location>
        <begin position="192"/>
        <end position="202"/>
    </location>
</feature>
<proteinExistence type="predicted"/>
<feature type="compositionally biased region" description="Gly residues" evidence="1">
    <location>
        <begin position="395"/>
        <end position="405"/>
    </location>
</feature>
<feature type="transmembrane region" description="Helical" evidence="2">
    <location>
        <begin position="60"/>
        <end position="82"/>
    </location>
</feature>
<dbReference type="AlphaFoldDB" id="A0AAE1MFI6"/>
<dbReference type="PANTHER" id="PTHR34059:SF1">
    <property type="entry name" value="EXPRESSED PROTEIN"/>
    <property type="match status" value="1"/>
</dbReference>
<reference evidence="3" key="1">
    <citation type="submission" date="2023-10" db="EMBL/GenBank/DDBJ databases">
        <title>Chromosome-level genome of the transformable northern wattle, Acacia crassicarpa.</title>
        <authorList>
            <person name="Massaro I."/>
            <person name="Sinha N.R."/>
            <person name="Poethig S."/>
            <person name="Leichty A.R."/>
        </authorList>
    </citation>
    <scope>NUCLEOTIDE SEQUENCE</scope>
    <source>
        <strain evidence="3">Acra3RX</strain>
        <tissue evidence="3">Leaf</tissue>
    </source>
</reference>
<dbReference type="Pfam" id="PF05553">
    <property type="entry name" value="DUF761"/>
    <property type="match status" value="1"/>
</dbReference>
<evidence type="ECO:0000256" key="2">
    <source>
        <dbReference type="SAM" id="Phobius"/>
    </source>
</evidence>
<dbReference type="PANTHER" id="PTHR34059">
    <property type="entry name" value="EXPRESSED PROTEIN"/>
    <property type="match status" value="1"/>
</dbReference>
<feature type="transmembrane region" description="Helical" evidence="2">
    <location>
        <begin position="27"/>
        <end position="48"/>
    </location>
</feature>
<feature type="region of interest" description="Disordered" evidence="1">
    <location>
        <begin position="176"/>
        <end position="237"/>
    </location>
</feature>
<keyword evidence="4" id="KW-1185">Reference proteome</keyword>
<feature type="region of interest" description="Disordered" evidence="1">
    <location>
        <begin position="249"/>
        <end position="365"/>
    </location>
</feature>
<dbReference type="EMBL" id="JAWXYG010000010">
    <property type="protein sequence ID" value="KAK4260348.1"/>
    <property type="molecule type" value="Genomic_DNA"/>
</dbReference>
<evidence type="ECO:0000313" key="4">
    <source>
        <dbReference type="Proteomes" id="UP001293593"/>
    </source>
</evidence>
<name>A0AAE1MFI6_9FABA</name>
<protein>
    <submittedName>
        <fullName evidence="3">Uncharacterized protein</fullName>
    </submittedName>
</protein>
<evidence type="ECO:0000256" key="1">
    <source>
        <dbReference type="SAM" id="MobiDB-lite"/>
    </source>
</evidence>
<comment type="caution">
    <text evidence="3">The sequence shown here is derived from an EMBL/GenBank/DDBJ whole genome shotgun (WGS) entry which is preliminary data.</text>
</comment>
<keyword evidence="2" id="KW-1133">Transmembrane helix</keyword>
<gene>
    <name evidence="3" type="ORF">QN277_003475</name>
</gene>
<evidence type="ECO:0000313" key="3">
    <source>
        <dbReference type="EMBL" id="KAK4260348.1"/>
    </source>
</evidence>
<feature type="compositionally biased region" description="Acidic residues" evidence="1">
    <location>
        <begin position="383"/>
        <end position="394"/>
    </location>
</feature>
<dbReference type="InterPro" id="IPR008480">
    <property type="entry name" value="DUF761_pln"/>
</dbReference>
<feature type="compositionally biased region" description="Basic and acidic residues" evidence="1">
    <location>
        <begin position="331"/>
        <end position="349"/>
    </location>
</feature>
<organism evidence="3 4">
    <name type="scientific">Acacia crassicarpa</name>
    <name type="common">northern wattle</name>
    <dbReference type="NCBI Taxonomy" id="499986"/>
    <lineage>
        <taxon>Eukaryota</taxon>
        <taxon>Viridiplantae</taxon>
        <taxon>Streptophyta</taxon>
        <taxon>Embryophyta</taxon>
        <taxon>Tracheophyta</taxon>
        <taxon>Spermatophyta</taxon>
        <taxon>Magnoliopsida</taxon>
        <taxon>eudicotyledons</taxon>
        <taxon>Gunneridae</taxon>
        <taxon>Pentapetalae</taxon>
        <taxon>rosids</taxon>
        <taxon>fabids</taxon>
        <taxon>Fabales</taxon>
        <taxon>Fabaceae</taxon>
        <taxon>Caesalpinioideae</taxon>
        <taxon>mimosoid clade</taxon>
        <taxon>Acacieae</taxon>
        <taxon>Acacia</taxon>
    </lineage>
</organism>
<feature type="region of interest" description="Disordered" evidence="1">
    <location>
        <begin position="380"/>
        <end position="445"/>
    </location>
</feature>
<keyword evidence="2" id="KW-0812">Transmembrane</keyword>
<keyword evidence="2" id="KW-0472">Membrane</keyword>
<feature type="compositionally biased region" description="Polar residues" evidence="1">
    <location>
        <begin position="273"/>
        <end position="282"/>
    </location>
</feature>
<accession>A0AAE1MFI6</accession>
<feature type="compositionally biased region" description="Polar residues" evidence="1">
    <location>
        <begin position="319"/>
        <end position="330"/>
    </location>
</feature>
<dbReference type="Proteomes" id="UP001293593">
    <property type="component" value="Unassembled WGS sequence"/>
</dbReference>